<protein>
    <submittedName>
        <fullName evidence="2">Uncharacterized protein</fullName>
    </submittedName>
</protein>
<accession>A0A172U2I4</accession>
<organism evidence="2 3">
    <name type="scientific">Flavisolibacter tropicus</name>
    <dbReference type="NCBI Taxonomy" id="1492898"/>
    <lineage>
        <taxon>Bacteria</taxon>
        <taxon>Pseudomonadati</taxon>
        <taxon>Bacteroidota</taxon>
        <taxon>Chitinophagia</taxon>
        <taxon>Chitinophagales</taxon>
        <taxon>Chitinophagaceae</taxon>
        <taxon>Flavisolibacter</taxon>
    </lineage>
</organism>
<evidence type="ECO:0000256" key="1">
    <source>
        <dbReference type="SAM" id="Phobius"/>
    </source>
</evidence>
<evidence type="ECO:0000313" key="3">
    <source>
        <dbReference type="Proteomes" id="UP000077177"/>
    </source>
</evidence>
<reference evidence="3" key="1">
    <citation type="submission" date="2015-01" db="EMBL/GenBank/DDBJ databases">
        <title>Flavisolibacter sp./LCS9/ whole genome sequencing.</title>
        <authorList>
            <person name="Kim M.K."/>
            <person name="Srinivasan S."/>
            <person name="Lee J.-J."/>
        </authorList>
    </citation>
    <scope>NUCLEOTIDE SEQUENCE [LARGE SCALE GENOMIC DNA]</scope>
    <source>
        <strain evidence="3">LCS9</strain>
    </source>
</reference>
<name>A0A172U2I4_9BACT</name>
<evidence type="ECO:0000313" key="2">
    <source>
        <dbReference type="EMBL" id="ANE53368.1"/>
    </source>
</evidence>
<feature type="transmembrane region" description="Helical" evidence="1">
    <location>
        <begin position="49"/>
        <end position="67"/>
    </location>
</feature>
<dbReference type="KEGG" id="fla:SY85_07550"/>
<dbReference type="Proteomes" id="UP000077177">
    <property type="component" value="Chromosome"/>
</dbReference>
<proteinExistence type="predicted"/>
<keyword evidence="1" id="KW-0472">Membrane</keyword>
<feature type="transmembrane region" description="Helical" evidence="1">
    <location>
        <begin position="18"/>
        <end position="40"/>
    </location>
</feature>
<gene>
    <name evidence="2" type="ORF">SY85_07550</name>
</gene>
<dbReference type="OrthoDB" id="1376269at2"/>
<feature type="transmembrane region" description="Helical" evidence="1">
    <location>
        <begin position="87"/>
        <end position="105"/>
    </location>
</feature>
<keyword evidence="1" id="KW-0812">Transmembrane</keyword>
<keyword evidence="3" id="KW-1185">Reference proteome</keyword>
<reference evidence="2 3" key="2">
    <citation type="journal article" date="2016" name="Int. J. Syst. Evol. Microbiol.">
        <title>Flavisolibacter tropicus sp. nov., isolated from tropical soil.</title>
        <authorList>
            <person name="Lee J.J."/>
            <person name="Kang M.S."/>
            <person name="Kim G.S."/>
            <person name="Lee C.S."/>
            <person name="Lim S."/>
            <person name="Lee J."/>
            <person name="Roh S.H."/>
            <person name="Kang H."/>
            <person name="Ha J.M."/>
            <person name="Bae S."/>
            <person name="Jung H.Y."/>
            <person name="Kim M.K."/>
        </authorList>
    </citation>
    <scope>NUCLEOTIDE SEQUENCE [LARGE SCALE GENOMIC DNA]</scope>
    <source>
        <strain evidence="2 3">LCS9</strain>
    </source>
</reference>
<sequence>MENMHIIFWLLKDLSWCMIWKVLGIAMIAPTLIIAIIIAWRTRDIKAELAHNLAIAFWISANSYWMISEFFHIDTIHIWNGFEGRHLAIIPFAIGALILAFYYLIQKPRESKQEAAMATL</sequence>
<dbReference type="EMBL" id="CP011390">
    <property type="protein sequence ID" value="ANE53368.1"/>
    <property type="molecule type" value="Genomic_DNA"/>
</dbReference>
<dbReference type="STRING" id="1492898.SY85_07550"/>
<dbReference type="AlphaFoldDB" id="A0A172U2I4"/>
<keyword evidence="1" id="KW-1133">Transmembrane helix</keyword>